<dbReference type="HOGENOM" id="CLU_076039_0_0_7"/>
<dbReference type="Proteomes" id="UP000014539">
    <property type="component" value="Unassembled WGS sequence"/>
</dbReference>
<comment type="caution">
    <text evidence="2">The sequence shown here is derived from an EMBL/GenBank/DDBJ whole genome shotgun (WGS) entry which is preliminary data.</text>
</comment>
<keyword evidence="3" id="KW-1185">Reference proteome</keyword>
<dbReference type="AlphaFoldDB" id="S3XD50"/>
<feature type="domain" description="CobQ/CobB/MinD/ParA nucleotide binding" evidence="1">
    <location>
        <begin position="5"/>
        <end position="182"/>
    </location>
</feature>
<dbReference type="PATRIC" id="fig|883165.3.peg.1720"/>
<dbReference type="SUPFAM" id="SSF52540">
    <property type="entry name" value="P-loop containing nucleoside triphosphate hydrolases"/>
    <property type="match status" value="1"/>
</dbReference>
<dbReference type="InterPro" id="IPR027417">
    <property type="entry name" value="P-loop_NTPase"/>
</dbReference>
<dbReference type="EMBL" id="AGYD01000018">
    <property type="protein sequence ID" value="EPH07312.1"/>
    <property type="molecule type" value="Genomic_DNA"/>
</dbReference>
<dbReference type="Pfam" id="PF01656">
    <property type="entry name" value="CbiA"/>
    <property type="match status" value="1"/>
</dbReference>
<evidence type="ECO:0000313" key="3">
    <source>
        <dbReference type="Proteomes" id="UP000014539"/>
    </source>
</evidence>
<reference evidence="2 3" key="1">
    <citation type="submission" date="2013-06" db="EMBL/GenBank/DDBJ databases">
        <title>The Genome Sequence of Campylobacter ureolyticus ACS-301-V-SCH3B.</title>
        <authorList>
            <consortium name="The Broad Institute Genomics Platform"/>
            <person name="Earl A."/>
            <person name="Ward D."/>
            <person name="Feldgarden M."/>
            <person name="Gevers D."/>
            <person name="Saerens B."/>
            <person name="Vaneechoutte M."/>
            <person name="Walker B."/>
            <person name="Young S."/>
            <person name="Zeng Q."/>
            <person name="Gargeya S."/>
            <person name="Fitzgerald M."/>
            <person name="Haas B."/>
            <person name="Abouelleil A."/>
            <person name="Allen A.W."/>
            <person name="Alvarado L."/>
            <person name="Arachchi H.M."/>
            <person name="Berlin A.M."/>
            <person name="Chapman S.B."/>
            <person name="Gainer-Dewar J."/>
            <person name="Goldberg J."/>
            <person name="Griggs A."/>
            <person name="Gujja S."/>
            <person name="Hansen M."/>
            <person name="Howarth C."/>
            <person name="Imamovic A."/>
            <person name="Ireland A."/>
            <person name="Larimer J."/>
            <person name="McCowan C."/>
            <person name="Murphy C."/>
            <person name="Pearson M."/>
            <person name="Poon T.W."/>
            <person name="Priest M."/>
            <person name="Roberts A."/>
            <person name="Saif S."/>
            <person name="Shea T."/>
            <person name="Sisk P."/>
            <person name="Sykes S."/>
            <person name="Wortman J."/>
            <person name="Nusbaum C."/>
            <person name="Birren B."/>
        </authorList>
    </citation>
    <scope>NUCLEOTIDE SEQUENCE [LARGE SCALE GENOMIC DNA]</scope>
    <source>
        <strain evidence="2 3">ACS-301-V-Sch3b</strain>
    </source>
</reference>
<protein>
    <recommendedName>
        <fullName evidence="1">CobQ/CobB/MinD/ParA nucleotide binding domain-containing protein</fullName>
    </recommendedName>
</protein>
<dbReference type="InterPro" id="IPR002586">
    <property type="entry name" value="CobQ/CobB/MinD/ParA_Nub-bd_dom"/>
</dbReference>
<proteinExistence type="predicted"/>
<organism evidence="2 3">
    <name type="scientific">Campylobacter ureolyticus ACS-301-V-Sch3b</name>
    <dbReference type="NCBI Taxonomy" id="883165"/>
    <lineage>
        <taxon>Bacteria</taxon>
        <taxon>Pseudomonadati</taxon>
        <taxon>Campylobacterota</taxon>
        <taxon>Epsilonproteobacteria</taxon>
        <taxon>Campylobacterales</taxon>
        <taxon>Campylobacteraceae</taxon>
        <taxon>Campylobacter</taxon>
    </lineage>
</organism>
<name>S3XD50_9BACT</name>
<sequence>MNLHFVLNAKGGIGKSFISSLLCQYLLFKNESILAIDTDPNNTTLYNIKALKAKFLQLISEDGNFNVREFDKIIEIAFDKKHDDIIIDSGATTFIPLVSYLKENEIINLLKDNEINVYMHVPIVGGQARDDTILGLTQLIQAFDNSFVVWINEYHGKLLKDNKEFEEFEEYQKIKEKIVAVIYLNLLSKDTFGKDLNDMTSSNLTFDEVMKNKDFSLMSKQRLKIFRDKAFKQLEIFL</sequence>
<evidence type="ECO:0000259" key="1">
    <source>
        <dbReference type="Pfam" id="PF01656"/>
    </source>
</evidence>
<gene>
    <name evidence="2" type="ORF">HMPREF9309_01700</name>
</gene>
<dbReference type="eggNOG" id="COG1192">
    <property type="taxonomic scope" value="Bacteria"/>
</dbReference>
<dbReference type="Gene3D" id="3.40.50.300">
    <property type="entry name" value="P-loop containing nucleotide triphosphate hydrolases"/>
    <property type="match status" value="1"/>
</dbReference>
<accession>S3XD50</accession>
<evidence type="ECO:0000313" key="2">
    <source>
        <dbReference type="EMBL" id="EPH07312.1"/>
    </source>
</evidence>